<gene>
    <name evidence="2" type="ORF">NJD11_15385</name>
</gene>
<keyword evidence="3" id="KW-1185">Reference proteome</keyword>
<keyword evidence="1" id="KW-0472">Membrane</keyword>
<dbReference type="GeneID" id="41197335"/>
<accession>A0ABU4KTJ3</accession>
<organism evidence="2 3">
    <name type="scientific">Brevundimonas vesicularis</name>
    <name type="common">Pseudomonas vesicularis</name>
    <dbReference type="NCBI Taxonomy" id="41276"/>
    <lineage>
        <taxon>Bacteria</taxon>
        <taxon>Pseudomonadati</taxon>
        <taxon>Pseudomonadota</taxon>
        <taxon>Alphaproteobacteria</taxon>
        <taxon>Caulobacterales</taxon>
        <taxon>Caulobacteraceae</taxon>
        <taxon>Brevundimonas</taxon>
    </lineage>
</organism>
<proteinExistence type="predicted"/>
<reference evidence="2 3" key="1">
    <citation type="journal article" date="2023" name="FEMS Microbes">
        <title>Whole genomes of deep-sea sponge-associated bacteria exhibit high novel natural product potential.</title>
        <authorList>
            <person name="Hesketh-Best P.J."/>
            <person name="January G.G."/>
            <person name="Koch M.J."/>
            <person name="Warburton P.J."/>
            <person name="Howell K.L."/>
            <person name="Upton M."/>
        </authorList>
    </citation>
    <scope>NUCLEOTIDE SEQUENCE [LARGE SCALE GENOMIC DNA]</scope>
    <source>
        <strain evidence="2 3">PC206-O</strain>
    </source>
</reference>
<feature type="transmembrane region" description="Helical" evidence="1">
    <location>
        <begin position="6"/>
        <end position="31"/>
    </location>
</feature>
<evidence type="ECO:0000313" key="3">
    <source>
        <dbReference type="Proteomes" id="UP001272940"/>
    </source>
</evidence>
<keyword evidence="1" id="KW-1133">Transmembrane helix</keyword>
<sequence>MIWQEALKLLITLIAPLIGFAGAWLATGWTLKRFYKERSWERKATAYTVVFEGLHDMLEWHSEQFDAAIVREKVPADRLVELNARYRKARDEVRRRIAAETWLLDEEVAEVISQLWVNLQKQETTWEGQLDEGYGYIANAQKKIRTIARADLEIAKRRRTSVAS</sequence>
<dbReference type="Proteomes" id="UP001272940">
    <property type="component" value="Unassembled WGS sequence"/>
</dbReference>
<dbReference type="EMBL" id="JAMYEC010000013">
    <property type="protein sequence ID" value="MDX2336321.1"/>
    <property type="molecule type" value="Genomic_DNA"/>
</dbReference>
<evidence type="ECO:0000313" key="2">
    <source>
        <dbReference type="EMBL" id="MDX2336321.1"/>
    </source>
</evidence>
<evidence type="ECO:0000256" key="1">
    <source>
        <dbReference type="SAM" id="Phobius"/>
    </source>
</evidence>
<keyword evidence="1" id="KW-0812">Transmembrane</keyword>
<protein>
    <submittedName>
        <fullName evidence="2">Uncharacterized protein</fullName>
    </submittedName>
</protein>
<name>A0ABU4KTJ3_BREVE</name>
<dbReference type="RefSeq" id="WP_088582407.1">
    <property type="nucleotide sequence ID" value="NZ_CP022048.2"/>
</dbReference>
<comment type="caution">
    <text evidence="2">The sequence shown here is derived from an EMBL/GenBank/DDBJ whole genome shotgun (WGS) entry which is preliminary data.</text>
</comment>